<feature type="non-terminal residue" evidence="1">
    <location>
        <position position="100"/>
    </location>
</feature>
<keyword evidence="2" id="KW-1185">Reference proteome</keyword>
<dbReference type="EMBL" id="CAJVPU010024928">
    <property type="protein sequence ID" value="CAG8694187.1"/>
    <property type="molecule type" value="Genomic_DNA"/>
</dbReference>
<dbReference type="Proteomes" id="UP000789702">
    <property type="component" value="Unassembled WGS sequence"/>
</dbReference>
<organism evidence="1 2">
    <name type="scientific">Dentiscutata heterogama</name>
    <dbReference type="NCBI Taxonomy" id="1316150"/>
    <lineage>
        <taxon>Eukaryota</taxon>
        <taxon>Fungi</taxon>
        <taxon>Fungi incertae sedis</taxon>
        <taxon>Mucoromycota</taxon>
        <taxon>Glomeromycotina</taxon>
        <taxon>Glomeromycetes</taxon>
        <taxon>Diversisporales</taxon>
        <taxon>Gigasporaceae</taxon>
        <taxon>Dentiscutata</taxon>
    </lineage>
</organism>
<sequence>MDQFTFTISSTQFINYISPFSQDNNTIYQTQQANTLNKFETIDYELDYSDPIPSSKFWSDSETRALISYLADNFDLYCKNKTKFYSMAANKIGNNRTSAQ</sequence>
<comment type="caution">
    <text evidence="1">The sequence shown here is derived from an EMBL/GenBank/DDBJ whole genome shotgun (WGS) entry which is preliminary data.</text>
</comment>
<protein>
    <submittedName>
        <fullName evidence="1">10253_t:CDS:1</fullName>
    </submittedName>
</protein>
<proteinExistence type="predicted"/>
<evidence type="ECO:0000313" key="1">
    <source>
        <dbReference type="EMBL" id="CAG8694187.1"/>
    </source>
</evidence>
<accession>A0ACA9P660</accession>
<gene>
    <name evidence="1" type="ORF">DHETER_LOCUS11410</name>
</gene>
<name>A0ACA9P660_9GLOM</name>
<evidence type="ECO:0000313" key="2">
    <source>
        <dbReference type="Proteomes" id="UP000789702"/>
    </source>
</evidence>
<reference evidence="1" key="1">
    <citation type="submission" date="2021-06" db="EMBL/GenBank/DDBJ databases">
        <authorList>
            <person name="Kallberg Y."/>
            <person name="Tangrot J."/>
            <person name="Rosling A."/>
        </authorList>
    </citation>
    <scope>NUCLEOTIDE SEQUENCE</scope>
    <source>
        <strain evidence="1">IL203A</strain>
    </source>
</reference>